<dbReference type="EMBL" id="LUGH01000772">
    <property type="protein sequence ID" value="OBZ82859.1"/>
    <property type="molecule type" value="Genomic_DNA"/>
</dbReference>
<dbReference type="PANTHER" id="PTHR22746:SF10">
    <property type="entry name" value="GUANINE NUCLEOTIDE EXCHANGE FACTOR SUBUNIT RIC1"/>
    <property type="match status" value="1"/>
</dbReference>
<dbReference type="Proteomes" id="UP000093000">
    <property type="component" value="Unassembled WGS sequence"/>
</dbReference>
<keyword evidence="6" id="KW-1185">Reference proteome</keyword>
<name>A0A1C7N2K8_9FUNG</name>
<dbReference type="SUPFAM" id="SSF82171">
    <property type="entry name" value="DPP6 N-terminal domain-like"/>
    <property type="match status" value="1"/>
</dbReference>
<dbReference type="Pfam" id="PF25440">
    <property type="entry name" value="Beta-prop_RIC1_2nd"/>
    <property type="match status" value="1"/>
</dbReference>
<gene>
    <name evidence="5" type="primary">ric1</name>
    <name evidence="5" type="ORF">A0J61_09091</name>
</gene>
<dbReference type="Pfam" id="PF07064">
    <property type="entry name" value="RIC1"/>
    <property type="match status" value="1"/>
</dbReference>
<keyword evidence="2" id="KW-0472">Membrane</keyword>
<protein>
    <submittedName>
        <fullName evidence="5">Guanine nucleotide exchange factor subunit ric1</fullName>
    </submittedName>
</protein>
<dbReference type="InParanoid" id="A0A1C7N2K8"/>
<dbReference type="GO" id="GO:0000139">
    <property type="term" value="C:Golgi membrane"/>
    <property type="evidence" value="ECO:0007669"/>
    <property type="project" value="TreeGrafter"/>
</dbReference>
<dbReference type="GO" id="GO:0034066">
    <property type="term" value="C:Ric1-Rgp1 guanyl-nucleotide exchange factor complex"/>
    <property type="evidence" value="ECO:0007669"/>
    <property type="project" value="InterPro"/>
</dbReference>
<dbReference type="STRING" id="101091.A0A1C7N2K8"/>
<feature type="region of interest" description="Disordered" evidence="3">
    <location>
        <begin position="1044"/>
        <end position="1072"/>
    </location>
</feature>
<comment type="subcellular location">
    <subcellularLocation>
        <location evidence="1">Membrane</location>
    </subcellularLocation>
</comment>
<dbReference type="AlphaFoldDB" id="A0A1C7N2K8"/>
<dbReference type="GO" id="GO:0005829">
    <property type="term" value="C:cytosol"/>
    <property type="evidence" value="ECO:0007669"/>
    <property type="project" value="TreeGrafter"/>
</dbReference>
<dbReference type="PANTHER" id="PTHR22746">
    <property type="entry name" value="RAB6A-GEF COMPLEX PARTNER PROTEIN 1"/>
    <property type="match status" value="1"/>
</dbReference>
<dbReference type="OrthoDB" id="67540at2759"/>
<organism evidence="5 6">
    <name type="scientific">Choanephora cucurbitarum</name>
    <dbReference type="NCBI Taxonomy" id="101091"/>
    <lineage>
        <taxon>Eukaryota</taxon>
        <taxon>Fungi</taxon>
        <taxon>Fungi incertae sedis</taxon>
        <taxon>Mucoromycota</taxon>
        <taxon>Mucoromycotina</taxon>
        <taxon>Mucoromycetes</taxon>
        <taxon>Mucorales</taxon>
        <taxon>Mucorineae</taxon>
        <taxon>Choanephoraceae</taxon>
        <taxon>Choanephoroideae</taxon>
        <taxon>Choanephora</taxon>
    </lineage>
</organism>
<dbReference type="GO" id="GO:0042147">
    <property type="term" value="P:retrograde transport, endosome to Golgi"/>
    <property type="evidence" value="ECO:0007669"/>
    <property type="project" value="TreeGrafter"/>
</dbReference>
<reference evidence="5 6" key="1">
    <citation type="submission" date="2016-03" db="EMBL/GenBank/DDBJ databases">
        <title>Choanephora cucurbitarum.</title>
        <authorList>
            <person name="Min B."/>
            <person name="Park H."/>
            <person name="Park J.-H."/>
            <person name="Shin H.-D."/>
            <person name="Choi I.-G."/>
        </authorList>
    </citation>
    <scope>NUCLEOTIDE SEQUENCE [LARGE SCALE GENOMIC DNA]</scope>
    <source>
        <strain evidence="5 6">KUS-F28377</strain>
    </source>
</reference>
<dbReference type="InterPro" id="IPR040096">
    <property type="entry name" value="Ric1"/>
</dbReference>
<evidence type="ECO:0000256" key="1">
    <source>
        <dbReference type="ARBA" id="ARBA00004370"/>
    </source>
</evidence>
<dbReference type="FunCoup" id="A0A1C7N2K8">
    <property type="interactions" value="146"/>
</dbReference>
<feature type="compositionally biased region" description="Basic and acidic residues" evidence="3">
    <location>
        <begin position="1053"/>
        <end position="1072"/>
    </location>
</feature>
<evidence type="ECO:0000256" key="2">
    <source>
        <dbReference type="ARBA" id="ARBA00023136"/>
    </source>
</evidence>
<comment type="caution">
    <text evidence="5">The sequence shown here is derived from an EMBL/GenBank/DDBJ whole genome shotgun (WGS) entry which is preliminary data.</text>
</comment>
<feature type="domain" description="RIC1 C-terminal alpha solenoid region" evidence="4">
    <location>
        <begin position="871"/>
        <end position="1041"/>
    </location>
</feature>
<evidence type="ECO:0000313" key="6">
    <source>
        <dbReference type="Proteomes" id="UP000093000"/>
    </source>
</evidence>
<proteinExistence type="predicted"/>
<accession>A0A1C7N2K8</accession>
<dbReference type="InterPro" id="IPR009771">
    <property type="entry name" value="RIC1_C"/>
</dbReference>
<sequence length="1072" mass="121029">MYWVNGIASELSLRCTQSSTRIRDKNFPSSLDIASVQPSHHASLYITCTRSAIYLWSVKPSTVLAFVERSDQHLNEFGENIESLWKPDSSAIVVRTKKHYLLLYSVIPYDQRAFEFNFPHSQHAYVTGPGEGKGCKTTLLKFRLAIRVDAGVICGASSDDTLIIATQSPPAIQCISWNPRQINSTQTATMDQLGIMKPTERISQLKYDKLMKISVWISNEGRAYFVQNNSGMAKQKENEDKSVSTAVNSLPDSPSFKSKTEWTGVCFHQHDTDKASVASINSKFSIISVGTSRGIVYVYSISHYAKTPVLLHKLELISWASQRSSLSSIDSDANSVQSLEWTSDGCALAVGFKKYGLAVWSVYGGLLCSSSEMDEFYDGERLKDAYVRNIQTLFWGPGNYQLYIISATNSLQARLYTVPFAKLALTTHLHSDNARRGLIQTDDRILLYNNGGDYQENNTTIDPAAVAWSHIQYPALYITDHWPIRYASISSDGKYITIAGKRGFAHYNSISNRWKLFGNQQQEQSFLVQGGLVWYRHIMIVGCELVQNRAYEIRLYSRDSNLDNAYILYTEHLNAAPIHITLSNQFLLVYTADNILSIFYICVGSTPSHSNNGRQNGLAALEMIRKISFDNIVCRTLHLRSISLFHPVYGDQLRSVEHVISSNILLLVNGKLTMLCPKPVDENDDSDLFSDQSVMQASTQYDAYVLHHRTEYYYIGKKHIENLANSLWIVDGKGLKTLTNLLLSRDFDYTLFDNDLYESEPSTPTTPGIMSSSSSARNFDVGKPYSLGYRIDQEPLSPSTSMTDIVTFAKWRIDGFENLESRSIYIPLDFYPLSILLDKGIIIGIEQNISYRESLGFVFFKMSPKMHLFLHHILRYLLQQKLEEEAVVFARAYEKFVYFSHALEILLHTVLEEEAGHNLGDEAILPLVIKFLDQFPHALDVIVSCARKTEVALWDHLFSVVSTPKELFELCLADGRLRTATSYLIILQTMQPLAIGGKDTVRLLEKALDENDYELCKELLRFLSSIDNTGKTLQEALKMVKSRMEGANPLSPHSKDAQIEKVAKRMSDLSSS</sequence>
<evidence type="ECO:0000313" key="5">
    <source>
        <dbReference type="EMBL" id="OBZ82859.1"/>
    </source>
</evidence>
<dbReference type="GO" id="GO:0006886">
    <property type="term" value="P:intracellular protein transport"/>
    <property type="evidence" value="ECO:0007669"/>
    <property type="project" value="InterPro"/>
</dbReference>
<evidence type="ECO:0000259" key="4">
    <source>
        <dbReference type="Pfam" id="PF07064"/>
    </source>
</evidence>
<evidence type="ECO:0000256" key="3">
    <source>
        <dbReference type="SAM" id="MobiDB-lite"/>
    </source>
</evidence>